<dbReference type="EMBL" id="UINC01032641">
    <property type="protein sequence ID" value="SVB20635.1"/>
    <property type="molecule type" value="Genomic_DNA"/>
</dbReference>
<feature type="non-terminal residue" evidence="1">
    <location>
        <position position="1"/>
    </location>
</feature>
<proteinExistence type="predicted"/>
<accession>A0A382C3G6</accession>
<evidence type="ECO:0000313" key="1">
    <source>
        <dbReference type="EMBL" id="SVB20635.1"/>
    </source>
</evidence>
<gene>
    <name evidence="1" type="ORF">METZ01_LOCUS173489</name>
</gene>
<reference evidence="1" key="1">
    <citation type="submission" date="2018-05" db="EMBL/GenBank/DDBJ databases">
        <authorList>
            <person name="Lanie J.A."/>
            <person name="Ng W.-L."/>
            <person name="Kazmierczak K.M."/>
            <person name="Andrzejewski T.M."/>
            <person name="Davidsen T.M."/>
            <person name="Wayne K.J."/>
            <person name="Tettelin H."/>
            <person name="Glass J.I."/>
            <person name="Rusch D."/>
            <person name="Podicherti R."/>
            <person name="Tsui H.-C.T."/>
            <person name="Winkler M.E."/>
        </authorList>
    </citation>
    <scope>NUCLEOTIDE SEQUENCE</scope>
</reference>
<organism evidence="1">
    <name type="scientific">marine metagenome</name>
    <dbReference type="NCBI Taxonomy" id="408172"/>
    <lineage>
        <taxon>unclassified sequences</taxon>
        <taxon>metagenomes</taxon>
        <taxon>ecological metagenomes</taxon>
    </lineage>
</organism>
<sequence length="30" mass="3216">VDRPVQCISGYAYIPPKFTTIVNPAASLHG</sequence>
<name>A0A382C3G6_9ZZZZ</name>
<dbReference type="AlphaFoldDB" id="A0A382C3G6"/>
<protein>
    <submittedName>
        <fullName evidence="1">Uncharacterized protein</fullName>
    </submittedName>
</protein>